<feature type="chain" id="PRO_5004157003" description="Arylsulfatase" evidence="14">
    <location>
        <begin position="23"/>
        <end position="559"/>
    </location>
</feature>
<dbReference type="Gene3D" id="3.30.1120.10">
    <property type="match status" value="1"/>
</dbReference>
<evidence type="ECO:0000256" key="8">
    <source>
        <dbReference type="ARBA" id="ARBA00022837"/>
    </source>
</evidence>
<gene>
    <name evidence="16" type="primary">ARS</name>
</gene>
<evidence type="ECO:0000256" key="9">
    <source>
        <dbReference type="ARBA" id="ARBA00023180"/>
    </source>
</evidence>
<evidence type="ECO:0000256" key="14">
    <source>
        <dbReference type="SAM" id="SignalP"/>
    </source>
</evidence>
<reference evidence="16" key="1">
    <citation type="journal article" date="1998" name="Dev. Genes Evol.">
        <title>Isolation and characterization of three mRNAs enriched in embryos of the direct-developing sea urchin Heliocidaris erythrogramma: evolution of larval ectoderm.</title>
        <authorList>
            <person name="Haag E.S."/>
            <person name="Raff R.A."/>
        </authorList>
    </citation>
    <scope>NUCLEOTIDE SEQUENCE</scope>
</reference>
<accession>O16138</accession>
<evidence type="ECO:0000256" key="2">
    <source>
        <dbReference type="ARBA" id="ARBA00004613"/>
    </source>
</evidence>
<evidence type="ECO:0000256" key="10">
    <source>
        <dbReference type="ARBA" id="ARBA00035026"/>
    </source>
</evidence>
<evidence type="ECO:0000256" key="3">
    <source>
        <dbReference type="ARBA" id="ARBA00008779"/>
    </source>
</evidence>
<feature type="signal peptide" evidence="14">
    <location>
        <begin position="1"/>
        <end position="22"/>
    </location>
</feature>
<keyword evidence="5" id="KW-0479">Metal-binding</keyword>
<dbReference type="GO" id="GO:0004065">
    <property type="term" value="F:arylsulfatase activity"/>
    <property type="evidence" value="ECO:0007669"/>
    <property type="project" value="UniProtKB-EC"/>
</dbReference>
<dbReference type="Pfam" id="PF14707">
    <property type="entry name" value="Sulfatase_C"/>
    <property type="match status" value="1"/>
</dbReference>
<evidence type="ECO:0000256" key="13">
    <source>
        <dbReference type="ARBA" id="ARBA00083880"/>
    </source>
</evidence>
<keyword evidence="8" id="KW-0106">Calcium</keyword>
<protein>
    <recommendedName>
        <fullName evidence="12">Arylsulfatase</fullName>
        <ecNumber evidence="10">3.1.6.1</ecNumber>
    </recommendedName>
    <alternativeName>
        <fullName evidence="13">Aryl-sulfate sulphohydrolase</fullName>
    </alternativeName>
</protein>
<comment type="subcellular location">
    <subcellularLocation>
        <location evidence="2">Secreted</location>
    </subcellularLocation>
</comment>
<dbReference type="GO" id="GO:0005576">
    <property type="term" value="C:extracellular region"/>
    <property type="evidence" value="ECO:0007669"/>
    <property type="project" value="UniProtKB-SubCell"/>
</dbReference>
<dbReference type="Pfam" id="PF00884">
    <property type="entry name" value="Sulfatase"/>
    <property type="match status" value="1"/>
</dbReference>
<comment type="catalytic activity">
    <reaction evidence="11">
        <text>an aryl sulfate + H2O = a phenol + sulfate + H(+)</text>
        <dbReference type="Rhea" id="RHEA:17261"/>
        <dbReference type="ChEBI" id="CHEBI:15377"/>
        <dbReference type="ChEBI" id="CHEBI:15378"/>
        <dbReference type="ChEBI" id="CHEBI:16189"/>
        <dbReference type="ChEBI" id="CHEBI:33853"/>
        <dbReference type="ChEBI" id="CHEBI:140317"/>
        <dbReference type="EC" id="3.1.6.1"/>
    </reaction>
</comment>
<keyword evidence="4" id="KW-0964">Secreted</keyword>
<dbReference type="PANTHER" id="PTHR42693:SF15">
    <property type="entry name" value="ARYLSULFATASE"/>
    <property type="match status" value="1"/>
</dbReference>
<name>O16138_HELER</name>
<dbReference type="EMBL" id="AF013158">
    <property type="protein sequence ID" value="AAC27821.1"/>
    <property type="molecule type" value="mRNA"/>
</dbReference>
<evidence type="ECO:0000256" key="5">
    <source>
        <dbReference type="ARBA" id="ARBA00022723"/>
    </source>
</evidence>
<dbReference type="InterPro" id="IPR000917">
    <property type="entry name" value="Sulfatase_N"/>
</dbReference>
<dbReference type="FunFam" id="3.40.720.10:FF:000023">
    <property type="entry name" value="Arylsulfatase A"/>
    <property type="match status" value="1"/>
</dbReference>
<dbReference type="GO" id="GO:0046872">
    <property type="term" value="F:metal ion binding"/>
    <property type="evidence" value="ECO:0007669"/>
    <property type="project" value="UniProtKB-KW"/>
</dbReference>
<evidence type="ECO:0000313" key="16">
    <source>
        <dbReference type="EMBL" id="AAC27821.1"/>
    </source>
</evidence>
<comment type="similarity">
    <text evidence="3">Belongs to the sulfatase family.</text>
</comment>
<evidence type="ECO:0000256" key="1">
    <source>
        <dbReference type="ARBA" id="ARBA00001913"/>
    </source>
</evidence>
<evidence type="ECO:0000256" key="7">
    <source>
        <dbReference type="ARBA" id="ARBA00022801"/>
    </source>
</evidence>
<evidence type="ECO:0000259" key="15">
    <source>
        <dbReference type="Pfam" id="PF00884"/>
    </source>
</evidence>
<dbReference type="AlphaFoldDB" id="O16138"/>
<keyword evidence="6 14" id="KW-0732">Signal</keyword>
<comment type="cofactor">
    <cofactor evidence="1">
        <name>Ca(2+)</name>
        <dbReference type="ChEBI" id="CHEBI:29108"/>
    </cofactor>
</comment>
<dbReference type="PANTHER" id="PTHR42693">
    <property type="entry name" value="ARYLSULFATASE FAMILY MEMBER"/>
    <property type="match status" value="1"/>
</dbReference>
<proteinExistence type="evidence at transcript level"/>
<organism evidence="16">
    <name type="scientific">Heliocidaris erythrogramma</name>
    <name type="common">Sea urchin</name>
    <dbReference type="NCBI Taxonomy" id="7634"/>
    <lineage>
        <taxon>Eukaryota</taxon>
        <taxon>Metazoa</taxon>
        <taxon>Echinodermata</taxon>
        <taxon>Eleutherozoa</taxon>
        <taxon>Echinozoa</taxon>
        <taxon>Echinoidea</taxon>
        <taxon>Euechinoidea</taxon>
        <taxon>Echinacea</taxon>
        <taxon>Camarodonta</taxon>
        <taxon>Echinidea</taxon>
        <taxon>Echinometridae</taxon>
        <taxon>Heliocidaris</taxon>
    </lineage>
</organism>
<evidence type="ECO:0000256" key="6">
    <source>
        <dbReference type="ARBA" id="ARBA00022729"/>
    </source>
</evidence>
<evidence type="ECO:0000256" key="12">
    <source>
        <dbReference type="ARBA" id="ARBA00072663"/>
    </source>
</evidence>
<keyword evidence="7" id="KW-0378">Hydrolase</keyword>
<dbReference type="InterPro" id="IPR050738">
    <property type="entry name" value="Sulfatase"/>
</dbReference>
<dbReference type="PROSITE" id="PS00523">
    <property type="entry name" value="SULFATASE_1"/>
    <property type="match status" value="1"/>
</dbReference>
<dbReference type="SUPFAM" id="SSF53649">
    <property type="entry name" value="Alkaline phosphatase-like"/>
    <property type="match status" value="1"/>
</dbReference>
<dbReference type="InterPro" id="IPR017850">
    <property type="entry name" value="Alkaline_phosphatase_core_sf"/>
</dbReference>
<evidence type="ECO:0000256" key="11">
    <source>
        <dbReference type="ARBA" id="ARBA00048030"/>
    </source>
</evidence>
<dbReference type="EC" id="3.1.6.1" evidence="10"/>
<feature type="domain" description="Sulfatase N-terminal" evidence="15">
    <location>
        <begin position="58"/>
        <end position="378"/>
    </location>
</feature>
<evidence type="ECO:0000256" key="4">
    <source>
        <dbReference type="ARBA" id="ARBA00022525"/>
    </source>
</evidence>
<dbReference type="InterPro" id="IPR024607">
    <property type="entry name" value="Sulfatase_CS"/>
</dbReference>
<dbReference type="Gene3D" id="3.40.720.10">
    <property type="entry name" value="Alkaline Phosphatase, subunit A"/>
    <property type="match status" value="1"/>
</dbReference>
<dbReference type="FunFam" id="3.30.1120.10:FF:000019">
    <property type="entry name" value="Arylsulfatase"/>
    <property type="match status" value="1"/>
</dbReference>
<keyword evidence="9" id="KW-0325">Glycoprotein</keyword>
<sequence length="559" mass="61916">MTSSKMASALILLTLLVGSSMAMTKEREAELLSKLQDRAFLCEKFGIFCPDEPEASKPNVILMVADDMGVGDLSVYGHPTQEPGFIDEMAANGLRFTNGYVGDSVCTPSRSAIMTGRLPIRIGTFGEIRVFLPWTKTGLPKSEVTIAEAMQGGGYRTGMVGKWHLGINEQTSTDGAHLPFNHGFEYVGYNLPFTNSWNCDDTGLHVDFPNTEKCYLYKNATLVSQPYQHRNLTKLFTDDAIEFIDNNADNPFFLYVAFAHMHTSLFSSEDFACTSRRGRYGDNMMEMHDAAEKIVNSLDENGIKENTVIFFISDHGPHREYCEEGGDASIFKGGKSHAWEGGHRIPYIVYWPGTVQPGVSNELVTSMDIIQTAAELAGTSLPTDRVYDGKSIVDVIKNGAASPHDSFFYYCKDNLMAVRVGKYKAHFKTQRVLSQGEYGGKCQGGFPVKDYFDCNDCEGDCVTEHNPPLLFDLDKDPGEAYPLPPIQYVEVLRDVKAAVEEHQTNMVKGKSLLDDVDNTHSIVPCCNEATNCVCNYVQEPGIPECYEKTQATSDMLIGK</sequence>
<dbReference type="PROSITE" id="PS00149">
    <property type="entry name" value="SULFATASE_2"/>
    <property type="match status" value="1"/>
</dbReference>